<evidence type="ECO:0000256" key="2">
    <source>
        <dbReference type="SAM" id="Phobius"/>
    </source>
</evidence>
<dbReference type="AlphaFoldDB" id="A0A1G9ZVZ0"/>
<feature type="chain" id="PRO_5011759060" description="DUF4349 domain-containing protein" evidence="3">
    <location>
        <begin position="27"/>
        <end position="321"/>
    </location>
</feature>
<sequence>MNRSRRLASIPALLLVALVAAGCASGTDDAGSDMSGDADGAAAAERPADAPAGAAVNDTDAALRDGMNLTSESAYDASASGDALAEQERALISQGNVQLRSDDVGEALFEVQKVVDELAGEISQNETATDDEGDVKRARVVARIPSARFAEAMQSLEGAATLIASSSNIDDVTTKVIDNKIRLEVQQRSIRRIALLLDRAQSIRDIVNIEGQLSRRQAELGSLQRQQAYLADQTSMATITVSLERTKAKAEPQEKKADEKGFVAGLDKGWTGFKNVAVALATATGAALPFLVVLVLLGVPAWRAVRRVGRRRTAPAATSGA</sequence>
<keyword evidence="2" id="KW-0812">Transmembrane</keyword>
<keyword evidence="2" id="KW-1133">Transmembrane helix</keyword>
<dbReference type="Proteomes" id="UP000199004">
    <property type="component" value="Unassembled WGS sequence"/>
</dbReference>
<feature type="transmembrane region" description="Helical" evidence="2">
    <location>
        <begin position="276"/>
        <end position="302"/>
    </location>
</feature>
<dbReference type="Pfam" id="PF14257">
    <property type="entry name" value="DUF4349"/>
    <property type="match status" value="1"/>
</dbReference>
<evidence type="ECO:0000256" key="1">
    <source>
        <dbReference type="SAM" id="MobiDB-lite"/>
    </source>
</evidence>
<feature type="signal peptide" evidence="3">
    <location>
        <begin position="1"/>
        <end position="26"/>
    </location>
</feature>
<organism evidence="5 6">
    <name type="scientific">Nocardioides szechwanensis</name>
    <dbReference type="NCBI Taxonomy" id="1005944"/>
    <lineage>
        <taxon>Bacteria</taxon>
        <taxon>Bacillati</taxon>
        <taxon>Actinomycetota</taxon>
        <taxon>Actinomycetes</taxon>
        <taxon>Propionibacteriales</taxon>
        <taxon>Nocardioidaceae</taxon>
        <taxon>Nocardioides</taxon>
    </lineage>
</organism>
<feature type="region of interest" description="Disordered" evidence="1">
    <location>
        <begin position="27"/>
        <end position="54"/>
    </location>
</feature>
<evidence type="ECO:0000256" key="3">
    <source>
        <dbReference type="SAM" id="SignalP"/>
    </source>
</evidence>
<feature type="domain" description="DUF4349" evidence="4">
    <location>
        <begin position="89"/>
        <end position="302"/>
    </location>
</feature>
<keyword evidence="3" id="KW-0732">Signal</keyword>
<protein>
    <recommendedName>
        <fullName evidence="4">DUF4349 domain-containing protein</fullName>
    </recommendedName>
</protein>
<proteinExistence type="predicted"/>
<accession>A0A1G9ZVZ0</accession>
<dbReference type="EMBL" id="FNIC01000002">
    <property type="protein sequence ID" value="SDN24843.1"/>
    <property type="molecule type" value="Genomic_DNA"/>
</dbReference>
<evidence type="ECO:0000259" key="4">
    <source>
        <dbReference type="Pfam" id="PF14257"/>
    </source>
</evidence>
<dbReference type="OrthoDB" id="186919at2"/>
<name>A0A1G9ZVZ0_9ACTN</name>
<dbReference type="STRING" id="1005944.SAMN05192576_1841"/>
<dbReference type="PROSITE" id="PS51257">
    <property type="entry name" value="PROKAR_LIPOPROTEIN"/>
    <property type="match status" value="1"/>
</dbReference>
<evidence type="ECO:0000313" key="5">
    <source>
        <dbReference type="EMBL" id="SDN24843.1"/>
    </source>
</evidence>
<evidence type="ECO:0000313" key="6">
    <source>
        <dbReference type="Proteomes" id="UP000199004"/>
    </source>
</evidence>
<dbReference type="InterPro" id="IPR025645">
    <property type="entry name" value="DUF4349"/>
</dbReference>
<reference evidence="5 6" key="1">
    <citation type="submission" date="2016-10" db="EMBL/GenBank/DDBJ databases">
        <authorList>
            <person name="de Groot N.N."/>
        </authorList>
    </citation>
    <scope>NUCLEOTIDE SEQUENCE [LARGE SCALE GENOMIC DNA]</scope>
    <source>
        <strain evidence="5 6">CGMCC 1.11147</strain>
    </source>
</reference>
<keyword evidence="2" id="KW-0472">Membrane</keyword>
<gene>
    <name evidence="5" type="ORF">SAMN05192576_1841</name>
</gene>
<keyword evidence="6" id="KW-1185">Reference proteome</keyword>
<dbReference type="RefSeq" id="WP_091023933.1">
    <property type="nucleotide sequence ID" value="NZ_BKAE01000019.1"/>
</dbReference>